<dbReference type="PANTHER" id="PTHR42194">
    <property type="entry name" value="UPF0276 PROTEIN HI_1600"/>
    <property type="match status" value="1"/>
</dbReference>
<name>A0A4P8HUS3_9BURK</name>
<keyword evidence="5" id="KW-1185">Reference proteome</keyword>
<dbReference type="Gene3D" id="3.20.20.150">
    <property type="entry name" value="Divalent-metal-dependent TIM barrel enzymes"/>
    <property type="match status" value="1"/>
</dbReference>
<dbReference type="SUPFAM" id="SSF51658">
    <property type="entry name" value="Xylose isomerase-like"/>
    <property type="match status" value="1"/>
</dbReference>
<accession>A0A4P8HUS3</accession>
<evidence type="ECO:0000313" key="3">
    <source>
        <dbReference type="EMBL" id="MBB3223335.1"/>
    </source>
</evidence>
<dbReference type="OrthoDB" id="9763101at2"/>
<evidence type="ECO:0000259" key="2">
    <source>
        <dbReference type="Pfam" id="PF09836"/>
    </source>
</evidence>
<comment type="similarity">
    <text evidence="1">Belongs to the UPF0276 family.</text>
</comment>
<gene>
    <name evidence="4" type="ORF">FCL38_27490</name>
    <name evidence="3" type="ORF">FHS02_004178</name>
</gene>
<dbReference type="Proteomes" id="UP000584325">
    <property type="component" value="Unassembled WGS sequence"/>
</dbReference>
<dbReference type="HAMAP" id="MF_00697">
    <property type="entry name" value="UPF0276"/>
    <property type="match status" value="1"/>
</dbReference>
<dbReference type="Proteomes" id="UP000298763">
    <property type="component" value="Chromosome"/>
</dbReference>
<dbReference type="RefSeq" id="WP_137316536.1">
    <property type="nucleotide sequence ID" value="NZ_CP040017.1"/>
</dbReference>
<evidence type="ECO:0000256" key="1">
    <source>
        <dbReference type="HAMAP-Rule" id="MF_00697"/>
    </source>
</evidence>
<reference evidence="4 5" key="1">
    <citation type="submission" date="2019-05" db="EMBL/GenBank/DDBJ databases">
        <title>Draft Genome Sequences of Six Type Strains of the Genus Massilia.</title>
        <authorList>
            <person name="Miess H."/>
            <person name="Frediansyhah A."/>
            <person name="Gross H."/>
        </authorList>
    </citation>
    <scope>NUCLEOTIDE SEQUENCE [LARGE SCALE GENOMIC DNA]</scope>
    <source>
        <strain evidence="4 5">DSMZ 26121</strain>
    </source>
</reference>
<dbReference type="InterPro" id="IPR036237">
    <property type="entry name" value="Xyl_isomerase-like_sf"/>
</dbReference>
<reference evidence="3 6" key="2">
    <citation type="submission" date="2020-08" db="EMBL/GenBank/DDBJ databases">
        <title>Genomic Encyclopedia of Type Strains, Phase III (KMG-III): the genomes of soil and plant-associated and newly described type strains.</title>
        <authorList>
            <person name="Whitman W."/>
        </authorList>
    </citation>
    <scope>NUCLEOTIDE SEQUENCE [LARGE SCALE GENOMIC DNA]</scope>
    <source>
        <strain evidence="3 6">CECT 7753</strain>
    </source>
</reference>
<dbReference type="Gene3D" id="1.10.150.690">
    <property type="entry name" value="DUF2063"/>
    <property type="match status" value="1"/>
</dbReference>
<proteinExistence type="inferred from homology"/>
<dbReference type="InterPro" id="IPR018640">
    <property type="entry name" value="DUF2063"/>
</dbReference>
<dbReference type="EMBL" id="JACHXS010000008">
    <property type="protein sequence ID" value="MBB3223335.1"/>
    <property type="molecule type" value="Genomic_DNA"/>
</dbReference>
<dbReference type="Pfam" id="PF09836">
    <property type="entry name" value="DUF2063"/>
    <property type="match status" value="1"/>
</dbReference>
<dbReference type="AlphaFoldDB" id="A0A4P8HUS3"/>
<organism evidence="3 6">
    <name type="scientific">Pseudoduganella umbonata</name>
    <dbReference type="NCBI Taxonomy" id="864828"/>
    <lineage>
        <taxon>Bacteria</taxon>
        <taxon>Pseudomonadati</taxon>
        <taxon>Pseudomonadota</taxon>
        <taxon>Betaproteobacteria</taxon>
        <taxon>Burkholderiales</taxon>
        <taxon>Oxalobacteraceae</taxon>
        <taxon>Telluria group</taxon>
        <taxon>Pseudoduganella</taxon>
    </lineage>
</organism>
<evidence type="ECO:0000313" key="6">
    <source>
        <dbReference type="Proteomes" id="UP000584325"/>
    </source>
</evidence>
<protein>
    <recommendedName>
        <fullName evidence="1">UPF0276 protein FCL38_27490</fullName>
    </recommendedName>
</protein>
<evidence type="ECO:0000313" key="4">
    <source>
        <dbReference type="EMBL" id="QCP13757.1"/>
    </source>
</evidence>
<dbReference type="EMBL" id="CP040017">
    <property type="protein sequence ID" value="QCP13757.1"/>
    <property type="molecule type" value="Genomic_DNA"/>
</dbReference>
<dbReference type="PANTHER" id="PTHR42194:SF1">
    <property type="entry name" value="UPF0276 PROTEIN HI_1600"/>
    <property type="match status" value="1"/>
</dbReference>
<sequence>MAAAATLAGVGLRTPHYRDFLEGRPRAGWLEVHTENYLGEGGRDLQVLQRLRRDYPVSLHGVGLGLGSAHGCVPGHLERIRGLVDRIDPFLVSEHLSWGAVPGRHLHDLLPLTLDDATLDLVAARVARMQDVLKRQILVENVSAYVRFSADTMSEAQFLAALARRTGCGLVLDMNNLYVNQCNHGEDVHAALAAIAPGLVGEFHLGGHLATPDVVIDHHGAAIAEPVWRLYEAALARFGAVPTLVEWDAGVPPLDMLLAEADKASALLEKAAASSQAVCVRPVPPQEPMQQPAQENAPDSVSLAALQQAFATALLSAEGERTLASALRPAPLASRLAVYRGNLAGSWHRALAGAFPVIAQLVGDDFLAALAREYGTQHGSESADLNEFGTGFAAFLDGFPHVADLPYLPDMARLEWLLHRAYYAADAEPLGPAALAHLAPAAFEQARFVPHPAAAVFASRWAVVPLWQAHQPDSGVPFPNDIAQPSHGLVHRPGWKPDVLVLHEGAYRALAALEQGAPVGAALDAALAVDADFDLAPRLGQWMAHAAFAALRTDNNSVESA</sequence>
<dbReference type="Pfam" id="PF05114">
    <property type="entry name" value="MbnB_TglH_ChrH"/>
    <property type="match status" value="1"/>
</dbReference>
<evidence type="ECO:0000313" key="5">
    <source>
        <dbReference type="Proteomes" id="UP000298763"/>
    </source>
</evidence>
<dbReference type="InterPro" id="IPR007801">
    <property type="entry name" value="MbnB/TglH/ChrH"/>
</dbReference>
<feature type="domain" description="Putative DNA-binding" evidence="2">
    <location>
        <begin position="306"/>
        <end position="396"/>
    </location>
</feature>
<dbReference type="NCBIfam" id="NF003818">
    <property type="entry name" value="PRK05409.1"/>
    <property type="match status" value="1"/>
</dbReference>
<dbReference type="InterPro" id="IPR044922">
    <property type="entry name" value="DUF2063_N_sf"/>
</dbReference>